<name>A0ABY5VVF1_9ACTN</name>
<dbReference type="InterPro" id="IPR011042">
    <property type="entry name" value="6-blade_b-propeller_TolB-like"/>
</dbReference>
<dbReference type="PANTHER" id="PTHR42776:SF27">
    <property type="entry name" value="DIPEPTIDYL PEPTIDASE FAMILY MEMBER 6"/>
    <property type="match status" value="1"/>
</dbReference>
<evidence type="ECO:0000259" key="4">
    <source>
        <dbReference type="Pfam" id="PF00326"/>
    </source>
</evidence>
<proteinExistence type="predicted"/>
<feature type="domain" description="Peptidase S9 prolyl oligopeptidase catalytic" evidence="4">
    <location>
        <begin position="439"/>
        <end position="643"/>
    </location>
</feature>
<dbReference type="Proteomes" id="UP001059617">
    <property type="component" value="Chromosome"/>
</dbReference>
<dbReference type="InterPro" id="IPR001375">
    <property type="entry name" value="Peptidase_S9_cat"/>
</dbReference>
<evidence type="ECO:0000256" key="3">
    <source>
        <dbReference type="SAM" id="MobiDB-lite"/>
    </source>
</evidence>
<sequence length="645" mass="69616">MKPIDLSQMRLPGAPTISPDGRIAVVSVTRLEFAADAYTSQLWLLTTDGSREPVQLTYGWRDSAPRISPDGRWLAFLRATKDRGSRAGGDKAEHDSASQLCVMPLGGGEARRLTDRPLGVGAPVWSPDASRLAFSARVPAEGRYGTGKTEDGEKIGPDGEPPRRITKLFHRIDGLGFLHDRPAHLFVTTLDGTTEQLTDGERSHGDPRWSPDGEWLTFVSEQHETWSDDVAADVCVIRADGTGLRVLTDTTLSPGMPHFTPDGRSVVFTGNPAGEGRVDSVIRHESLWSVPVDGGAITQLLDNETYQLSSPGGYIDVTDAGVLFPNEHRGAVQLLLVPFEGGTPEILVDGERQVTGFASAAGTLVTTVAGPADWGEVYTGERRLTDFSAGFPVLEQVELTATAPDGYPVHGWVVRPEGEGPHPVLLMIHGGPFTQYGWRLFDEAQVYAGAGYAVVYGNPRGSSGYGEAHGRAVRGNVGEVSAVDLIALLDAALKSSDLDGSRVGVLGGSHGGFMTTWLAAHHGDRFKAAISERAVNAIDSFTGSSDIGWFFADSLYGAEGGSLVAQSPLTHVDKIEIPMLIIHSEQDWRCPVEQAQRLFVALKRRGRTVEFLLFPGEGHELSRTGRPSHRVARFDAILEWFARFL</sequence>
<dbReference type="RefSeq" id="WP_259858917.1">
    <property type="nucleotide sequence ID" value="NZ_BAAAST010000045.1"/>
</dbReference>
<dbReference type="EMBL" id="CP073720">
    <property type="protein sequence ID" value="UWP81155.1"/>
    <property type="molecule type" value="Genomic_DNA"/>
</dbReference>
<keyword evidence="6" id="KW-1185">Reference proteome</keyword>
<keyword evidence="2" id="KW-0720">Serine protease</keyword>
<accession>A0ABY5VVF1</accession>
<dbReference type="Gene3D" id="3.40.50.1820">
    <property type="entry name" value="alpha/beta hydrolase"/>
    <property type="match status" value="1"/>
</dbReference>
<feature type="region of interest" description="Disordered" evidence="3">
    <location>
        <begin position="142"/>
        <end position="162"/>
    </location>
</feature>
<evidence type="ECO:0000256" key="1">
    <source>
        <dbReference type="ARBA" id="ARBA00022801"/>
    </source>
</evidence>
<reference evidence="5" key="1">
    <citation type="submission" date="2021-04" db="EMBL/GenBank/DDBJ databases">
        <authorList>
            <person name="Hartkoorn R.C."/>
            <person name="Beaudoing E."/>
            <person name="Hot D."/>
        </authorList>
    </citation>
    <scope>NUCLEOTIDE SEQUENCE</scope>
    <source>
        <strain evidence="5">NRRL B-16292</strain>
    </source>
</reference>
<dbReference type="SUPFAM" id="SSF82171">
    <property type="entry name" value="DPP6 N-terminal domain-like"/>
    <property type="match status" value="1"/>
</dbReference>
<protein>
    <submittedName>
        <fullName evidence="5">S9 family peptidase</fullName>
    </submittedName>
</protein>
<dbReference type="SUPFAM" id="SSF53474">
    <property type="entry name" value="alpha/beta-Hydrolases"/>
    <property type="match status" value="1"/>
</dbReference>
<dbReference type="Pfam" id="PF00326">
    <property type="entry name" value="Peptidase_S9"/>
    <property type="match status" value="1"/>
</dbReference>
<feature type="compositionally biased region" description="Basic and acidic residues" evidence="3">
    <location>
        <begin position="148"/>
        <end position="162"/>
    </location>
</feature>
<dbReference type="PANTHER" id="PTHR42776">
    <property type="entry name" value="SERINE PEPTIDASE S9 FAMILY MEMBER"/>
    <property type="match status" value="1"/>
</dbReference>
<keyword evidence="1" id="KW-0378">Hydrolase</keyword>
<evidence type="ECO:0000256" key="2">
    <source>
        <dbReference type="ARBA" id="ARBA00022825"/>
    </source>
</evidence>
<dbReference type="Pfam" id="PF07676">
    <property type="entry name" value="PD40"/>
    <property type="match status" value="4"/>
</dbReference>
<evidence type="ECO:0000313" key="5">
    <source>
        <dbReference type="EMBL" id="UWP81155.1"/>
    </source>
</evidence>
<evidence type="ECO:0000313" key="6">
    <source>
        <dbReference type="Proteomes" id="UP001059617"/>
    </source>
</evidence>
<dbReference type="Gene3D" id="2.120.10.30">
    <property type="entry name" value="TolB, C-terminal domain"/>
    <property type="match status" value="2"/>
</dbReference>
<gene>
    <name evidence="5" type="ORF">Dfulv_39510</name>
</gene>
<organism evidence="5 6">
    <name type="scientific">Dactylosporangium fulvum</name>
    <dbReference type="NCBI Taxonomy" id="53359"/>
    <lineage>
        <taxon>Bacteria</taxon>
        <taxon>Bacillati</taxon>
        <taxon>Actinomycetota</taxon>
        <taxon>Actinomycetes</taxon>
        <taxon>Micromonosporales</taxon>
        <taxon>Micromonosporaceae</taxon>
        <taxon>Dactylosporangium</taxon>
    </lineage>
</organism>
<dbReference type="InterPro" id="IPR011659">
    <property type="entry name" value="WD40"/>
</dbReference>
<reference evidence="5" key="2">
    <citation type="submission" date="2022-09" db="EMBL/GenBank/DDBJ databases">
        <title>Biosynthetic gene clusters of Dactylosporangioum fulvum.</title>
        <authorList>
            <person name="Caradec T."/>
        </authorList>
    </citation>
    <scope>NUCLEOTIDE SEQUENCE</scope>
    <source>
        <strain evidence="5">NRRL B-16292</strain>
    </source>
</reference>
<dbReference type="InterPro" id="IPR029058">
    <property type="entry name" value="AB_hydrolase_fold"/>
</dbReference>
<keyword evidence="2" id="KW-0645">Protease</keyword>